<evidence type="ECO:0000259" key="3">
    <source>
        <dbReference type="SMART" id="SM00646"/>
    </source>
</evidence>
<dbReference type="GO" id="GO:0008745">
    <property type="term" value="F:N-acetylmuramoyl-L-alanine amidase activity"/>
    <property type="evidence" value="ECO:0007669"/>
    <property type="project" value="InterPro"/>
</dbReference>
<evidence type="ECO:0000313" key="5">
    <source>
        <dbReference type="Proteomes" id="UP000050544"/>
    </source>
</evidence>
<sequence>MDENAFDETPETSTPSPLPAPLSMIWTVISVGLIMATLLTLFTPTSLFSNRSLEAMFRALQSNPALTYPTPTPRPMPRVGIVAGHAGNDSGAVCPDGLTEAQVNLEIALRVQQRLLALGYQVDLLNEFDERLAGYQAQVLVSIHNDSCNFINDEATGFKVAAASSSRFPEKAERLTACLVDRYAKATGLRYHPNTITRDMTEYHTFSEINSETTAAIIETGFLNLDRRILTEEPDRVAQGVADGIVCFLRNEPIGQSENAP</sequence>
<dbReference type="InterPro" id="IPR050695">
    <property type="entry name" value="N-acetylmuramoyl_amidase_3"/>
</dbReference>
<dbReference type="PANTHER" id="PTHR30404:SF0">
    <property type="entry name" value="N-ACETYLMURAMOYL-L-ALANINE AMIDASE AMIC"/>
    <property type="match status" value="1"/>
</dbReference>
<name>A0A0P6Y3H5_9CHLR</name>
<dbReference type="Proteomes" id="UP000050544">
    <property type="component" value="Unassembled WGS sequence"/>
</dbReference>
<dbReference type="OrthoDB" id="160713at2"/>
<dbReference type="Pfam" id="PF01520">
    <property type="entry name" value="Amidase_3"/>
    <property type="match status" value="1"/>
</dbReference>
<dbReference type="InterPro" id="IPR002508">
    <property type="entry name" value="MurNAc-LAA_cat"/>
</dbReference>
<organism evidence="4 5">
    <name type="scientific">Thermanaerothrix daxensis</name>
    <dbReference type="NCBI Taxonomy" id="869279"/>
    <lineage>
        <taxon>Bacteria</taxon>
        <taxon>Bacillati</taxon>
        <taxon>Chloroflexota</taxon>
        <taxon>Anaerolineae</taxon>
        <taxon>Anaerolineales</taxon>
        <taxon>Anaerolineaceae</taxon>
        <taxon>Thermanaerothrix</taxon>
    </lineage>
</organism>
<keyword evidence="2" id="KW-0472">Membrane</keyword>
<feature type="transmembrane region" description="Helical" evidence="2">
    <location>
        <begin position="20"/>
        <end position="42"/>
    </location>
</feature>
<keyword evidence="1" id="KW-0378">Hydrolase</keyword>
<evidence type="ECO:0000256" key="1">
    <source>
        <dbReference type="ARBA" id="ARBA00022801"/>
    </source>
</evidence>
<keyword evidence="5" id="KW-1185">Reference proteome</keyword>
<dbReference type="GO" id="GO:0009253">
    <property type="term" value="P:peptidoglycan catabolic process"/>
    <property type="evidence" value="ECO:0007669"/>
    <property type="project" value="InterPro"/>
</dbReference>
<dbReference type="STRING" id="869279.SE15_01655"/>
<dbReference type="GO" id="GO:0030288">
    <property type="term" value="C:outer membrane-bounded periplasmic space"/>
    <property type="evidence" value="ECO:0007669"/>
    <property type="project" value="TreeGrafter"/>
</dbReference>
<keyword evidence="2" id="KW-1133">Transmembrane helix</keyword>
<reference evidence="4 5" key="1">
    <citation type="submission" date="2015-07" db="EMBL/GenBank/DDBJ databases">
        <title>Whole genome sequence of Thermanaerothrix daxensis DSM 23592.</title>
        <authorList>
            <person name="Hemp J."/>
            <person name="Ward L.M."/>
            <person name="Pace L.A."/>
            <person name="Fischer W.W."/>
        </authorList>
    </citation>
    <scope>NUCLEOTIDE SEQUENCE [LARGE SCALE GENOMIC DNA]</scope>
    <source>
        <strain evidence="4 5">GNS-1</strain>
    </source>
</reference>
<dbReference type="EMBL" id="LGKO01000002">
    <property type="protein sequence ID" value="KPL83941.1"/>
    <property type="molecule type" value="Genomic_DNA"/>
</dbReference>
<feature type="domain" description="MurNAc-LAA" evidence="3">
    <location>
        <begin position="129"/>
        <end position="246"/>
    </location>
</feature>
<protein>
    <recommendedName>
        <fullName evidence="3">MurNAc-LAA domain-containing protein</fullName>
    </recommendedName>
</protein>
<evidence type="ECO:0000256" key="2">
    <source>
        <dbReference type="SAM" id="Phobius"/>
    </source>
</evidence>
<dbReference type="CDD" id="cd02696">
    <property type="entry name" value="MurNAc-LAA"/>
    <property type="match status" value="1"/>
</dbReference>
<dbReference type="SUPFAM" id="SSF53187">
    <property type="entry name" value="Zn-dependent exopeptidases"/>
    <property type="match status" value="1"/>
</dbReference>
<accession>A0A0P6Y3H5</accession>
<proteinExistence type="predicted"/>
<gene>
    <name evidence="4" type="ORF">SE15_01655</name>
</gene>
<dbReference type="PANTHER" id="PTHR30404">
    <property type="entry name" value="N-ACETYLMURAMOYL-L-ALANINE AMIDASE"/>
    <property type="match status" value="1"/>
</dbReference>
<dbReference type="RefSeq" id="WP_054520360.1">
    <property type="nucleotide sequence ID" value="NZ_LGKO01000002.1"/>
</dbReference>
<dbReference type="AlphaFoldDB" id="A0A0P6Y3H5"/>
<evidence type="ECO:0000313" key="4">
    <source>
        <dbReference type="EMBL" id="KPL83941.1"/>
    </source>
</evidence>
<keyword evidence="2" id="KW-0812">Transmembrane</keyword>
<comment type="caution">
    <text evidence="4">The sequence shown here is derived from an EMBL/GenBank/DDBJ whole genome shotgun (WGS) entry which is preliminary data.</text>
</comment>
<dbReference type="SMART" id="SM00646">
    <property type="entry name" value="Ami_3"/>
    <property type="match status" value="1"/>
</dbReference>
<dbReference type="Gene3D" id="3.40.630.40">
    <property type="entry name" value="Zn-dependent exopeptidases"/>
    <property type="match status" value="1"/>
</dbReference>